<evidence type="ECO:0000313" key="5">
    <source>
        <dbReference type="Proteomes" id="UP000246722"/>
    </source>
</evidence>
<keyword evidence="2" id="KW-0378">Hydrolase</keyword>
<dbReference type="HAMAP" id="MF_02213">
    <property type="entry name" value="Lipid_II_synth_GatD"/>
    <property type="match status" value="1"/>
</dbReference>
<accession>A0A317ZS79</accession>
<comment type="caution">
    <text evidence="4">The sequence shown here is derived from an EMBL/GenBank/DDBJ whole genome shotgun (WGS) entry which is preliminary data.</text>
</comment>
<keyword evidence="1 2" id="KW-0315">Glutamine amidotransferase</keyword>
<name>A0A317ZS79_9MICO</name>
<dbReference type="GO" id="GO:0008360">
    <property type="term" value="P:regulation of cell shape"/>
    <property type="evidence" value="ECO:0007669"/>
    <property type="project" value="UniProtKB-KW"/>
</dbReference>
<protein>
    <recommendedName>
        <fullName evidence="2">Lipid II isoglutaminyl synthase (glutamine-hydrolyzing) subunit GatD</fullName>
        <ecNumber evidence="2">6.3.5.13</ecNumber>
    </recommendedName>
    <alternativeName>
        <fullName evidence="2">Lipid II isoglutaminyl synthase glutaminase subunit</fullName>
        <ecNumber evidence="2">3.5.1.2</ecNumber>
    </alternativeName>
</protein>
<dbReference type="GO" id="GO:0071555">
    <property type="term" value="P:cell wall organization"/>
    <property type="evidence" value="ECO:0007669"/>
    <property type="project" value="UniProtKB-KW"/>
</dbReference>
<keyword evidence="2" id="KW-0961">Cell wall biogenesis/degradation</keyword>
<dbReference type="RefSeq" id="WP_110127247.1">
    <property type="nucleotide sequence ID" value="NZ_QHLY01000012.1"/>
</dbReference>
<evidence type="ECO:0000256" key="1">
    <source>
        <dbReference type="ARBA" id="ARBA00022962"/>
    </source>
</evidence>
<dbReference type="GO" id="GO:0004359">
    <property type="term" value="F:glutaminase activity"/>
    <property type="evidence" value="ECO:0007669"/>
    <property type="project" value="UniProtKB-UniRule"/>
</dbReference>
<dbReference type="OrthoDB" id="9782045at2"/>
<comment type="similarity">
    <text evidence="2">Belongs to the CobB/CobQ family. GatD subfamily.</text>
</comment>
<keyword evidence="5" id="KW-1185">Reference proteome</keyword>
<dbReference type="GO" id="GO:0009252">
    <property type="term" value="P:peptidoglycan biosynthetic process"/>
    <property type="evidence" value="ECO:0007669"/>
    <property type="project" value="UniProtKB-UniRule"/>
</dbReference>
<dbReference type="EC" id="6.3.5.13" evidence="2"/>
<keyword evidence="2" id="KW-0133">Cell shape</keyword>
<comment type="catalytic activity">
    <reaction evidence="2">
        <text>L-glutamine + H2O = L-glutamate + NH4(+)</text>
        <dbReference type="Rhea" id="RHEA:15889"/>
        <dbReference type="ChEBI" id="CHEBI:15377"/>
        <dbReference type="ChEBI" id="CHEBI:28938"/>
        <dbReference type="ChEBI" id="CHEBI:29985"/>
        <dbReference type="ChEBI" id="CHEBI:58359"/>
        <dbReference type="EC" id="3.5.1.2"/>
    </reaction>
</comment>
<proteinExistence type="inferred from homology"/>
<evidence type="ECO:0000259" key="3">
    <source>
        <dbReference type="Pfam" id="PF07685"/>
    </source>
</evidence>
<dbReference type="InterPro" id="IPR029062">
    <property type="entry name" value="Class_I_gatase-like"/>
</dbReference>
<sequence length="242" mass="24814">MTPAQLTIVSVLPRLLDTNGDAANARVLAQRARWAGLEATVVAVNTVADLPESADLVVLGSGTDTDLVAARDALRPLQSALRRWLDDDVPVLAVGTGWELLSAGIDVTGDSSVEGLGLVSGRARPLAARIADDLVVDAEAGRLLGFENHARGYAGSPVALGTVRSGTGNGDGTEGTVEGSFIGTHLHGPVLARNPQLADRMLATACAARGLTLVPSAMTASVDDIARAARNVVAVRLSLTSE</sequence>
<comment type="subunit">
    <text evidence="2">Forms a heterodimer with MurT.</text>
</comment>
<evidence type="ECO:0000313" key="4">
    <source>
        <dbReference type="EMBL" id="PXA67564.1"/>
    </source>
</evidence>
<feature type="active site" evidence="2">
    <location>
        <position position="187"/>
    </location>
</feature>
<keyword evidence="2" id="KW-0436">Ligase</keyword>
<reference evidence="4 5" key="1">
    <citation type="submission" date="2018-05" db="EMBL/GenBank/DDBJ databases">
        <title>Genetic diversity of glacier-inhabiting Cryobacterium bacteria in China and description of Cryobacterium mengkeensis sp. nov. and Arthrobacter glacialis sp. nov.</title>
        <authorList>
            <person name="Liu Q."/>
            <person name="Xin Y.-H."/>
        </authorList>
    </citation>
    <scope>NUCLEOTIDE SEQUENCE [LARGE SCALE GENOMIC DNA]</scope>
    <source>
        <strain evidence="4 5">SK-1</strain>
    </source>
</reference>
<organism evidence="4 5">
    <name type="scientific">Cryobacterium arcticum</name>
    <dbReference type="NCBI Taxonomy" id="670052"/>
    <lineage>
        <taxon>Bacteria</taxon>
        <taxon>Bacillati</taxon>
        <taxon>Actinomycetota</taxon>
        <taxon>Actinomycetes</taxon>
        <taxon>Micrococcales</taxon>
        <taxon>Microbacteriaceae</taxon>
        <taxon>Cryobacterium</taxon>
    </lineage>
</organism>
<dbReference type="InterPro" id="IPR043702">
    <property type="entry name" value="Lipid_II_synth_GatD"/>
</dbReference>
<dbReference type="EC" id="3.5.1.2" evidence="2"/>
<feature type="domain" description="CobB/CobQ-like glutamine amidotransferase" evidence="3">
    <location>
        <begin position="41"/>
        <end position="194"/>
    </location>
</feature>
<dbReference type="Gene3D" id="3.40.50.880">
    <property type="match status" value="1"/>
</dbReference>
<dbReference type="Proteomes" id="UP000246722">
    <property type="component" value="Unassembled WGS sequence"/>
</dbReference>
<dbReference type="PROSITE" id="PS51274">
    <property type="entry name" value="GATASE_COBBQ"/>
    <property type="match status" value="1"/>
</dbReference>
<dbReference type="Pfam" id="PF07685">
    <property type="entry name" value="GATase_3"/>
    <property type="match status" value="1"/>
</dbReference>
<feature type="binding site" evidence="2">
    <location>
        <position position="129"/>
    </location>
    <ligand>
        <name>substrate</name>
    </ligand>
</feature>
<dbReference type="InterPro" id="IPR011698">
    <property type="entry name" value="GATase_3"/>
</dbReference>
<dbReference type="GO" id="GO:0140282">
    <property type="term" value="F:carbon-nitrogen ligase activity on lipid II"/>
    <property type="evidence" value="ECO:0007669"/>
    <property type="project" value="UniProtKB-UniRule"/>
</dbReference>
<comment type="catalytic activity">
    <reaction evidence="2">
        <text>beta-D-GlcNAc-(1-&gt;4)-Mur2Ac(oyl-L-Ala-gamma-D-Glu-L-Lys-D-Ala-D-Ala)-di-trans,octa-cis-undecaprenyl diphosphate + L-glutamine + ATP + H2O = beta-D-GlcNAc-(1-&gt;4)-Mur2Ac(oyl-L-Ala-D-isoglutaminyl-L-Lys-D-Ala-D-Ala)-di-trans,octa-cis-undecaprenyl diphosphate + L-glutamate + ADP + phosphate + H(+)</text>
        <dbReference type="Rhea" id="RHEA:57928"/>
        <dbReference type="ChEBI" id="CHEBI:15377"/>
        <dbReference type="ChEBI" id="CHEBI:15378"/>
        <dbReference type="ChEBI" id="CHEBI:29985"/>
        <dbReference type="ChEBI" id="CHEBI:30616"/>
        <dbReference type="ChEBI" id="CHEBI:43474"/>
        <dbReference type="ChEBI" id="CHEBI:58359"/>
        <dbReference type="ChEBI" id="CHEBI:60033"/>
        <dbReference type="ChEBI" id="CHEBI:62233"/>
        <dbReference type="ChEBI" id="CHEBI:456216"/>
        <dbReference type="EC" id="6.3.5.13"/>
    </reaction>
</comment>
<dbReference type="AlphaFoldDB" id="A0A317ZS79"/>
<comment type="caution">
    <text evidence="2">Lacks conserved residue(s) required for the propagation of feature annotation.</text>
</comment>
<comment type="function">
    <text evidence="2">The lipid II isoglutaminyl synthase complex catalyzes the formation of alpha-D-isoglutamine in the cell wall lipid II stem peptide. The GatD subunit catalyzes the hydrolysis of glutamine to glutamate and ammonia. The resulting ammonia molecule is channeled to the active site of MurT.</text>
</comment>
<keyword evidence="2" id="KW-0573">Peptidoglycan synthesis</keyword>
<dbReference type="SUPFAM" id="SSF52317">
    <property type="entry name" value="Class I glutamine amidotransferase-like"/>
    <property type="match status" value="1"/>
</dbReference>
<comment type="pathway">
    <text evidence="2">Cell wall biogenesis; peptidoglycan biosynthesis.</text>
</comment>
<dbReference type="EMBL" id="QHLY01000012">
    <property type="protein sequence ID" value="PXA67564.1"/>
    <property type="molecule type" value="Genomic_DNA"/>
</dbReference>
<dbReference type="UniPathway" id="UPA00219"/>
<evidence type="ECO:0000256" key="2">
    <source>
        <dbReference type="HAMAP-Rule" id="MF_02213"/>
    </source>
</evidence>
<gene>
    <name evidence="2" type="primary">gatD</name>
    <name evidence="4" type="ORF">CTB96_12675</name>
</gene>